<dbReference type="Proteomes" id="UP001234916">
    <property type="component" value="Chromosome"/>
</dbReference>
<dbReference type="SUPFAM" id="SSF52141">
    <property type="entry name" value="Uracil-DNA glycosylase-like"/>
    <property type="match status" value="1"/>
</dbReference>
<dbReference type="KEGG" id="npv:OHM77_00270"/>
<sequence length="186" mass="20223">MAATVIDHGYQKQAPMGGMFNPPHPAAIPLRGLPPIIDERARVLILGSFPSEASLAARQYYAHRQNQFWKILGAALDRPLTEMDYAAKQAAVRAAGVAIWDVYATCERAGSLDSAIRNAVPNDFGPLRKSTPRLSRICFNGGTAGRFARILAPLGIETLILPSTSPANARWSFERKLAAWREGLAV</sequence>
<feature type="domain" description="Uracil-DNA glycosylase-like" evidence="1">
    <location>
        <begin position="34"/>
        <end position="184"/>
    </location>
</feature>
<dbReference type="SMART" id="SM00986">
    <property type="entry name" value="UDG"/>
    <property type="match status" value="1"/>
</dbReference>
<dbReference type="EC" id="3.2.2.15" evidence="2"/>
<dbReference type="InterPro" id="IPR026353">
    <property type="entry name" value="Hypoxan-DNA_Glyclase"/>
</dbReference>
<accession>A0AA49FLQ1</accession>
<dbReference type="Gene3D" id="3.40.470.10">
    <property type="entry name" value="Uracil-DNA glycosylase-like domain"/>
    <property type="match status" value="1"/>
</dbReference>
<evidence type="ECO:0000313" key="2">
    <source>
        <dbReference type="EMBL" id="WIM05755.1"/>
    </source>
</evidence>
<dbReference type="InterPro" id="IPR005122">
    <property type="entry name" value="Uracil-DNA_glycosylase-like"/>
</dbReference>
<dbReference type="SMART" id="SM00987">
    <property type="entry name" value="UreE_C"/>
    <property type="match status" value="1"/>
</dbReference>
<dbReference type="InterPro" id="IPR036895">
    <property type="entry name" value="Uracil-DNA_glycosylase-like_sf"/>
</dbReference>
<dbReference type="AlphaFoldDB" id="A0AA49FLQ1"/>
<gene>
    <name evidence="2" type="ORF">OHM77_00270</name>
</gene>
<keyword evidence="2" id="KW-0378">Hydrolase</keyword>
<organism evidence="2">
    <name type="scientific">Candidatus Nitricoxidivorans perseverans</name>
    <dbReference type="NCBI Taxonomy" id="2975601"/>
    <lineage>
        <taxon>Bacteria</taxon>
        <taxon>Pseudomonadati</taxon>
        <taxon>Pseudomonadota</taxon>
        <taxon>Betaproteobacteria</taxon>
        <taxon>Nitrosomonadales</taxon>
        <taxon>Sterolibacteriaceae</taxon>
        <taxon>Candidatus Nitricoxidivorans</taxon>
    </lineage>
</organism>
<dbReference type="NCBIfam" id="TIGR04274">
    <property type="entry name" value="hypoxanDNAglyco"/>
    <property type="match status" value="1"/>
</dbReference>
<dbReference type="EMBL" id="CP107246">
    <property type="protein sequence ID" value="WIM05755.1"/>
    <property type="molecule type" value="Genomic_DNA"/>
</dbReference>
<name>A0AA49FLQ1_9PROT</name>
<dbReference type="GO" id="GO:0033958">
    <property type="term" value="F:DNA-deoxyinosine glycosylase activity"/>
    <property type="evidence" value="ECO:0007669"/>
    <property type="project" value="UniProtKB-EC"/>
</dbReference>
<dbReference type="CDD" id="cd10032">
    <property type="entry name" value="UDG-F6_HDG"/>
    <property type="match status" value="1"/>
</dbReference>
<proteinExistence type="predicted"/>
<dbReference type="Pfam" id="PF03167">
    <property type="entry name" value="UDG"/>
    <property type="match status" value="1"/>
</dbReference>
<evidence type="ECO:0000259" key="1">
    <source>
        <dbReference type="SMART" id="SM00986"/>
    </source>
</evidence>
<keyword evidence="2" id="KW-0326">Glycosidase</keyword>
<reference evidence="2" key="1">
    <citation type="journal article" date="2023" name="Nat. Microbiol.">
        <title>Enrichment and characterization of a nitric oxide-reducing microbial community in a continuous bioreactor.</title>
        <authorList>
            <person name="Garrido-Amador P."/>
            <person name="Stortenbeker N."/>
            <person name="Wessels H.J.C.T."/>
            <person name="Speth D.R."/>
            <person name="Garcia-Heredia I."/>
            <person name="Kartal B."/>
        </authorList>
    </citation>
    <scope>NUCLEOTIDE SEQUENCE</scope>
    <source>
        <strain evidence="2">MAG1</strain>
    </source>
</reference>
<protein>
    <submittedName>
        <fullName evidence="2">DNA-deoxyinosine glycosylase</fullName>
        <ecNumber evidence="2">3.2.2.15</ecNumber>
    </submittedName>
</protein>